<dbReference type="PANTHER" id="PTHR30461:SF23">
    <property type="entry name" value="DNA RECOMBINASE-RELATED"/>
    <property type="match status" value="1"/>
</dbReference>
<organism evidence="3 4">
    <name type="scientific">Bacillus oleivorans</name>
    <dbReference type="NCBI Taxonomy" id="1448271"/>
    <lineage>
        <taxon>Bacteria</taxon>
        <taxon>Bacillati</taxon>
        <taxon>Bacillota</taxon>
        <taxon>Bacilli</taxon>
        <taxon>Bacillales</taxon>
        <taxon>Bacillaceae</taxon>
        <taxon>Bacillus</taxon>
    </lineage>
</organism>
<dbReference type="SUPFAM" id="SSF53041">
    <property type="entry name" value="Resolvase-like"/>
    <property type="match status" value="1"/>
</dbReference>
<dbReference type="InterPro" id="IPR050639">
    <property type="entry name" value="SSR_resolvase"/>
</dbReference>
<dbReference type="Gene3D" id="3.90.1750.20">
    <property type="entry name" value="Putative Large Serine Recombinase, Chain B, Domain 2"/>
    <property type="match status" value="1"/>
</dbReference>
<dbReference type="InterPro" id="IPR038109">
    <property type="entry name" value="DNA_bind_recomb_sf"/>
</dbReference>
<dbReference type="GO" id="GO:0000150">
    <property type="term" value="F:DNA strand exchange activity"/>
    <property type="evidence" value="ECO:0007669"/>
    <property type="project" value="InterPro"/>
</dbReference>
<dbReference type="OrthoDB" id="9811097at2"/>
<dbReference type="AlphaFoldDB" id="A0A285CUI7"/>
<accession>A0A285CUI7</accession>
<dbReference type="InterPro" id="IPR011109">
    <property type="entry name" value="DNA_bind_recombinase_dom"/>
</dbReference>
<feature type="coiled-coil region" evidence="1">
    <location>
        <begin position="413"/>
        <end position="483"/>
    </location>
</feature>
<dbReference type="RefSeq" id="WP_097158861.1">
    <property type="nucleotide sequence ID" value="NZ_JBEPMQ010000004.1"/>
</dbReference>
<dbReference type="EMBL" id="OAOP01000005">
    <property type="protein sequence ID" value="SNX71184.1"/>
    <property type="molecule type" value="Genomic_DNA"/>
</dbReference>
<keyword evidence="1" id="KW-0175">Coiled coil</keyword>
<dbReference type="Pfam" id="PF00239">
    <property type="entry name" value="Resolvase"/>
    <property type="match status" value="1"/>
</dbReference>
<dbReference type="GO" id="GO:0003677">
    <property type="term" value="F:DNA binding"/>
    <property type="evidence" value="ECO:0007669"/>
    <property type="project" value="InterPro"/>
</dbReference>
<dbReference type="SMART" id="SM00857">
    <property type="entry name" value="Resolvase"/>
    <property type="match status" value="1"/>
</dbReference>
<evidence type="ECO:0000313" key="3">
    <source>
        <dbReference type="EMBL" id="SNX71184.1"/>
    </source>
</evidence>
<dbReference type="Proteomes" id="UP000219546">
    <property type="component" value="Unassembled WGS sequence"/>
</dbReference>
<feature type="domain" description="Resolvase/invertase-type recombinase catalytic" evidence="2">
    <location>
        <begin position="52"/>
        <end position="204"/>
    </location>
</feature>
<dbReference type="Pfam" id="PF07508">
    <property type="entry name" value="Recombinase"/>
    <property type="match status" value="1"/>
</dbReference>
<evidence type="ECO:0000256" key="1">
    <source>
        <dbReference type="SAM" id="Coils"/>
    </source>
</evidence>
<dbReference type="InterPro" id="IPR006119">
    <property type="entry name" value="Resolv_N"/>
</dbReference>
<name>A0A285CUI7_9BACI</name>
<reference evidence="3 4" key="1">
    <citation type="submission" date="2017-08" db="EMBL/GenBank/DDBJ databases">
        <authorList>
            <person name="de Groot N.N."/>
        </authorList>
    </citation>
    <scope>NUCLEOTIDE SEQUENCE [LARGE SCALE GENOMIC DNA]</scope>
    <source>
        <strain evidence="3 4">JC228</strain>
    </source>
</reference>
<dbReference type="PANTHER" id="PTHR30461">
    <property type="entry name" value="DNA-INVERTASE FROM LAMBDOID PROPHAGE"/>
    <property type="match status" value="1"/>
</dbReference>
<evidence type="ECO:0000313" key="4">
    <source>
        <dbReference type="Proteomes" id="UP000219546"/>
    </source>
</evidence>
<protein>
    <submittedName>
        <fullName evidence="3">Resolvase-like protein</fullName>
    </submittedName>
</protein>
<dbReference type="Gene3D" id="3.40.50.1390">
    <property type="entry name" value="Resolvase, N-terminal catalytic domain"/>
    <property type="match status" value="1"/>
</dbReference>
<dbReference type="CDD" id="cd00338">
    <property type="entry name" value="Ser_Recombinase"/>
    <property type="match status" value="1"/>
</dbReference>
<keyword evidence="4" id="KW-1185">Reference proteome</keyword>
<sequence length="547" mass="64072">MNMNNKSKGIESNQHVLTTKIKEIIAQTVHNLMHPLDFYLVSEIENPLLKPAIGYIRYSSLKQKDKYSVDIQKQEILQRAKEEGYYILLWCVDEAVSATHNRAIDRPWMQVLYQTALLDEFQGAIFFYDDSRISRQTSDFVLQVYKPLVMLRPYLKFYCSDYSGVWDPDDVLTQIRSLINSHKSEELRNKTLAYQSTILKLEQRPASHLPYGYIKGTENKPKIDVSNGQAYVVFLIYYLSSWGYSNKVIAKFLNACKIRSPKGTDWTQGTIDKILHNYFYLGHTSWNVRESRNNSKRKPIGQFELFPGTHTGIVPHYLGVLVDQIRNFKSTYGQKMETPFLLKDLLKCVQCDCVLEAKNTTSGKSNSSRRVYRCNSCKEFIVIDTIHEITFQQLFSYLSINHKQMFEGSKKLLNKWKENLKKQSKEIDKDKEYVIFLERTLDYELIGHEQELKQEANLMLSELQSIQEKILHLEEQIDILLEDENLETLFNNFFECKHEALSQTELRCFTLHFIKEIKYDFKTKKPAIEFSKTPFLTLEGWGKLTTN</sequence>
<evidence type="ECO:0000259" key="2">
    <source>
        <dbReference type="SMART" id="SM00857"/>
    </source>
</evidence>
<gene>
    <name evidence="3" type="ORF">SAMN05877753_10518</name>
</gene>
<proteinExistence type="predicted"/>
<dbReference type="InterPro" id="IPR036162">
    <property type="entry name" value="Resolvase-like_N_sf"/>
</dbReference>